<dbReference type="GeneID" id="24442382"/>
<dbReference type="GO" id="GO:0016020">
    <property type="term" value="C:membrane"/>
    <property type="evidence" value="ECO:0007669"/>
    <property type="project" value="UniProtKB-SubCell"/>
</dbReference>
<evidence type="ECO:0000313" key="11">
    <source>
        <dbReference type="EMBL" id="EWS72708.1"/>
    </source>
</evidence>
<dbReference type="FunCoup" id="W7X8H5">
    <property type="interactions" value="391"/>
</dbReference>
<name>W7X8H5_TETTS</name>
<dbReference type="PROSITE" id="PS50920">
    <property type="entry name" value="SOLCAR"/>
    <property type="match status" value="3"/>
</dbReference>
<dbReference type="EMBL" id="GG662543">
    <property type="protein sequence ID" value="EWS72708.1"/>
    <property type="molecule type" value="Genomic_DNA"/>
</dbReference>
<sequence>MEQASEKTKSFVLASGLAGGIAGVVVDFIVFPIEAIKTQIQASNSKIDFKKMASQNSKYKGFSAQFISAFPFAFLYFFTYEEGKRILRNSPSLNLNLQHMIAAGVAETIGNLFRSPFEVVKQQQQVGWDKQIKQTILTIYKLNGIQGFYAGFSTLLMRDIPYSVIQYPLYDKMRQIEQVNKRKRENLPEDAEVKLSFVESSKCGAVAAAVASFVTTPLDVIKTKLMTQRDGYYKGPLDALKKTVAEEGSMALFKGVKHRVLPLSFTGTIYFTVYEQARNFLSKKLNY</sequence>
<feature type="repeat" description="Solcar" evidence="8">
    <location>
        <begin position="94"/>
        <end position="176"/>
    </location>
</feature>
<dbReference type="InterPro" id="IPR018108">
    <property type="entry name" value="MCP_transmembrane"/>
</dbReference>
<evidence type="ECO:0000256" key="9">
    <source>
        <dbReference type="RuleBase" id="RU000488"/>
    </source>
</evidence>
<keyword evidence="7 8" id="KW-0472">Membrane</keyword>
<feature type="transmembrane region" description="Helical" evidence="10">
    <location>
        <begin position="62"/>
        <end position="80"/>
    </location>
</feature>
<dbReference type="SUPFAM" id="SSF103506">
    <property type="entry name" value="Mitochondrial carrier"/>
    <property type="match status" value="1"/>
</dbReference>
<keyword evidence="3 9" id="KW-0813">Transport</keyword>
<evidence type="ECO:0000256" key="5">
    <source>
        <dbReference type="ARBA" id="ARBA00022737"/>
    </source>
</evidence>
<dbReference type="Gene3D" id="1.50.40.10">
    <property type="entry name" value="Mitochondrial carrier domain"/>
    <property type="match status" value="1"/>
</dbReference>
<evidence type="ECO:0000256" key="7">
    <source>
        <dbReference type="ARBA" id="ARBA00023136"/>
    </source>
</evidence>
<organism evidence="11 12">
    <name type="scientific">Tetrahymena thermophila (strain SB210)</name>
    <dbReference type="NCBI Taxonomy" id="312017"/>
    <lineage>
        <taxon>Eukaryota</taxon>
        <taxon>Sar</taxon>
        <taxon>Alveolata</taxon>
        <taxon>Ciliophora</taxon>
        <taxon>Intramacronucleata</taxon>
        <taxon>Oligohymenophorea</taxon>
        <taxon>Hymenostomatida</taxon>
        <taxon>Tetrahymenina</taxon>
        <taxon>Tetrahymenidae</taxon>
        <taxon>Tetrahymena</taxon>
    </lineage>
</organism>
<feature type="repeat" description="Solcar" evidence="8">
    <location>
        <begin position="10"/>
        <end position="86"/>
    </location>
</feature>
<comment type="similarity">
    <text evidence="2 9">Belongs to the mitochondrial carrier (TC 2.A.29) family.</text>
</comment>
<feature type="repeat" description="Solcar" evidence="8">
    <location>
        <begin position="195"/>
        <end position="280"/>
    </location>
</feature>
<evidence type="ECO:0000256" key="2">
    <source>
        <dbReference type="ARBA" id="ARBA00006375"/>
    </source>
</evidence>
<evidence type="ECO:0000313" key="12">
    <source>
        <dbReference type="Proteomes" id="UP000009168"/>
    </source>
</evidence>
<keyword evidence="4 8" id="KW-0812">Transmembrane</keyword>
<feature type="transmembrane region" description="Helical" evidence="10">
    <location>
        <begin position="12"/>
        <end position="33"/>
    </location>
</feature>
<reference evidence="12" key="1">
    <citation type="journal article" date="2006" name="PLoS Biol.">
        <title>Macronuclear genome sequence of the ciliate Tetrahymena thermophila, a model eukaryote.</title>
        <authorList>
            <person name="Eisen J.A."/>
            <person name="Coyne R.S."/>
            <person name="Wu M."/>
            <person name="Wu D."/>
            <person name="Thiagarajan M."/>
            <person name="Wortman J.R."/>
            <person name="Badger J.H."/>
            <person name="Ren Q."/>
            <person name="Amedeo P."/>
            <person name="Jones K.M."/>
            <person name="Tallon L.J."/>
            <person name="Delcher A.L."/>
            <person name="Salzberg S.L."/>
            <person name="Silva J.C."/>
            <person name="Haas B.J."/>
            <person name="Majoros W.H."/>
            <person name="Farzad M."/>
            <person name="Carlton J.M."/>
            <person name="Smith R.K. Jr."/>
            <person name="Garg J."/>
            <person name="Pearlman R.E."/>
            <person name="Karrer K.M."/>
            <person name="Sun L."/>
            <person name="Manning G."/>
            <person name="Elde N.C."/>
            <person name="Turkewitz A.P."/>
            <person name="Asai D.J."/>
            <person name="Wilkes D.E."/>
            <person name="Wang Y."/>
            <person name="Cai H."/>
            <person name="Collins K."/>
            <person name="Stewart B.A."/>
            <person name="Lee S.R."/>
            <person name="Wilamowska K."/>
            <person name="Weinberg Z."/>
            <person name="Ruzzo W.L."/>
            <person name="Wloga D."/>
            <person name="Gaertig J."/>
            <person name="Frankel J."/>
            <person name="Tsao C.-C."/>
            <person name="Gorovsky M.A."/>
            <person name="Keeling P.J."/>
            <person name="Waller R.F."/>
            <person name="Patron N.J."/>
            <person name="Cherry J.M."/>
            <person name="Stover N.A."/>
            <person name="Krieger C.J."/>
            <person name="del Toro C."/>
            <person name="Ryder H.F."/>
            <person name="Williamson S.C."/>
            <person name="Barbeau R.A."/>
            <person name="Hamilton E.P."/>
            <person name="Orias E."/>
        </authorList>
    </citation>
    <scope>NUCLEOTIDE SEQUENCE [LARGE SCALE GENOMIC DNA]</scope>
    <source>
        <strain evidence="12">SB210</strain>
    </source>
</reference>
<keyword evidence="12" id="KW-1185">Reference proteome</keyword>
<evidence type="ECO:0000256" key="4">
    <source>
        <dbReference type="ARBA" id="ARBA00022692"/>
    </source>
</evidence>
<comment type="subcellular location">
    <subcellularLocation>
        <location evidence="1">Membrane</location>
        <topology evidence="1">Multi-pass membrane protein</topology>
    </subcellularLocation>
</comment>
<dbReference type="OrthoDB" id="276989at2759"/>
<proteinExistence type="inferred from homology"/>
<dbReference type="PRINTS" id="PR00926">
    <property type="entry name" value="MITOCARRIER"/>
</dbReference>
<keyword evidence="6 10" id="KW-1133">Transmembrane helix</keyword>
<evidence type="ECO:0000256" key="8">
    <source>
        <dbReference type="PROSITE-ProRule" id="PRU00282"/>
    </source>
</evidence>
<evidence type="ECO:0000256" key="6">
    <source>
        <dbReference type="ARBA" id="ARBA00022989"/>
    </source>
</evidence>
<evidence type="ECO:0000256" key="10">
    <source>
        <dbReference type="SAM" id="Phobius"/>
    </source>
</evidence>
<dbReference type="GO" id="GO:0055085">
    <property type="term" value="P:transmembrane transport"/>
    <property type="evidence" value="ECO:0007669"/>
    <property type="project" value="InterPro"/>
</dbReference>
<gene>
    <name evidence="11" type="ORF">TTHERM_001474496</name>
</gene>
<dbReference type="AlphaFoldDB" id="W7X8H5"/>
<dbReference type="PANTHER" id="PTHR45667">
    <property type="entry name" value="S-ADENOSYLMETHIONINE MITOCHONDRIAL CARRIER PROTEIN"/>
    <property type="match status" value="1"/>
</dbReference>
<accession>W7X8H5</accession>
<dbReference type="Proteomes" id="UP000009168">
    <property type="component" value="Unassembled WGS sequence"/>
</dbReference>
<protein>
    <submittedName>
        <fullName evidence="11">Carrier protein</fullName>
    </submittedName>
</protein>
<dbReference type="KEGG" id="tet:TTHERM_001474496"/>
<dbReference type="RefSeq" id="XP_012654757.1">
    <property type="nucleotide sequence ID" value="XM_012799303.1"/>
</dbReference>
<dbReference type="InterPro" id="IPR002067">
    <property type="entry name" value="MCP"/>
</dbReference>
<evidence type="ECO:0000256" key="3">
    <source>
        <dbReference type="ARBA" id="ARBA00022448"/>
    </source>
</evidence>
<evidence type="ECO:0000256" key="1">
    <source>
        <dbReference type="ARBA" id="ARBA00004141"/>
    </source>
</evidence>
<keyword evidence="5" id="KW-0677">Repeat</keyword>
<dbReference type="InParanoid" id="W7X8H5"/>
<dbReference type="InterPro" id="IPR023395">
    <property type="entry name" value="MCP_dom_sf"/>
</dbReference>
<dbReference type="Pfam" id="PF00153">
    <property type="entry name" value="Mito_carr"/>
    <property type="match status" value="3"/>
</dbReference>